<feature type="compositionally biased region" description="Polar residues" evidence="10">
    <location>
        <begin position="132"/>
        <end position="143"/>
    </location>
</feature>
<evidence type="ECO:0000313" key="13">
    <source>
        <dbReference type="Proteomes" id="UP000807716"/>
    </source>
</evidence>
<evidence type="ECO:0000259" key="11">
    <source>
        <dbReference type="SMART" id="SM00479"/>
    </source>
</evidence>
<dbReference type="GO" id="GO:0003676">
    <property type="term" value="F:nucleic acid binding"/>
    <property type="evidence" value="ECO:0007669"/>
    <property type="project" value="InterPro"/>
</dbReference>
<dbReference type="InterPro" id="IPR013520">
    <property type="entry name" value="Ribonucl_H"/>
</dbReference>
<protein>
    <recommendedName>
        <fullName evidence="3">RNA exonuclease 4</fullName>
    </recommendedName>
</protein>
<feature type="region of interest" description="Disordered" evidence="10">
    <location>
        <begin position="122"/>
        <end position="143"/>
    </location>
</feature>
<dbReference type="CDD" id="cd06144">
    <property type="entry name" value="REX4_like"/>
    <property type="match status" value="1"/>
</dbReference>
<sequence>MTKDATKAVATKSKTLSNNGAAGKKKATRGAGRAKAIAKSSTKSPATTKAKASAPSSSITAKNNPSSNWKQLLNKINPEAVKVKIVKKIVAKKSTTTAITTTTTTSSSSSSQKTLGALTISQKRKHEEIDQTPDNLSAASTQSKKPKTIDLWFDDISKEDLEKAYGKSKKSEYDPTETAKHKIGKYIGIDCEMVGVGPEGIQSALARVSLVNFYGVTVLDLYVRPQERVTDFRTAVSGITPRHLATATLFKDAQKQVADIIQDKVLVGHAIQNDLQALLLDHPQRLIRDTSKYKPFRAYAKGKTPGLKKLASEILDIHIQQGQHSSVEDARVTMLLYRKHKDAWDASLAKNDRRRSAKATKNKKGAAE</sequence>
<keyword evidence="4" id="KW-0698">rRNA processing</keyword>
<dbReference type="GO" id="GO:0008408">
    <property type="term" value="F:3'-5' exonuclease activity"/>
    <property type="evidence" value="ECO:0007669"/>
    <property type="project" value="InterPro"/>
</dbReference>
<keyword evidence="13" id="KW-1185">Reference proteome</keyword>
<evidence type="ECO:0000256" key="4">
    <source>
        <dbReference type="ARBA" id="ARBA00022552"/>
    </source>
</evidence>
<dbReference type="GO" id="GO:0006364">
    <property type="term" value="P:rRNA processing"/>
    <property type="evidence" value="ECO:0007669"/>
    <property type="project" value="UniProtKB-KW"/>
</dbReference>
<dbReference type="AlphaFoldDB" id="A0A9P6QHN7"/>
<dbReference type="InterPro" id="IPR012337">
    <property type="entry name" value="RNaseH-like_sf"/>
</dbReference>
<evidence type="ECO:0000256" key="10">
    <source>
        <dbReference type="SAM" id="MobiDB-lite"/>
    </source>
</evidence>
<proteinExistence type="inferred from homology"/>
<feature type="compositionally biased region" description="Low complexity" evidence="10">
    <location>
        <begin position="29"/>
        <end position="62"/>
    </location>
</feature>
<keyword evidence="5" id="KW-0540">Nuclease</keyword>
<dbReference type="InterPro" id="IPR037431">
    <property type="entry name" value="REX4_DEDDh_dom"/>
</dbReference>
<evidence type="ECO:0000256" key="5">
    <source>
        <dbReference type="ARBA" id="ARBA00022722"/>
    </source>
</evidence>
<dbReference type="InterPro" id="IPR036397">
    <property type="entry name" value="RNaseH_sf"/>
</dbReference>
<dbReference type="Proteomes" id="UP000807716">
    <property type="component" value="Unassembled WGS sequence"/>
</dbReference>
<comment type="similarity">
    <text evidence="2">Belongs to the REXO4 family.</text>
</comment>
<evidence type="ECO:0000256" key="8">
    <source>
        <dbReference type="ARBA" id="ARBA00023242"/>
    </source>
</evidence>
<comment type="function">
    <text evidence="9">Exoribonuclease involved in ribosome biosynthesis. Involved in the processing of ITS1, the internal transcribed spacer localized between the 18S and 5.8S rRNAs.</text>
</comment>
<comment type="caution">
    <text evidence="12">The sequence shown here is derived from an EMBL/GenBank/DDBJ whole genome shotgun (WGS) entry which is preliminary data.</text>
</comment>
<keyword evidence="6" id="KW-0378">Hydrolase</keyword>
<evidence type="ECO:0000256" key="9">
    <source>
        <dbReference type="ARBA" id="ARBA00025599"/>
    </source>
</evidence>
<dbReference type="PANTHER" id="PTHR12801">
    <property type="entry name" value="RNA EXONUCLEASE REXO1 / RECO3 FAMILY MEMBER-RELATED"/>
    <property type="match status" value="1"/>
</dbReference>
<name>A0A9P6QHN7_9FUNG</name>
<dbReference type="PANTHER" id="PTHR12801:SF45">
    <property type="entry name" value="RNA EXONUCLEASE 4"/>
    <property type="match status" value="1"/>
</dbReference>
<feature type="domain" description="Exonuclease" evidence="11">
    <location>
        <begin position="185"/>
        <end position="346"/>
    </location>
</feature>
<evidence type="ECO:0000256" key="3">
    <source>
        <dbReference type="ARBA" id="ARBA00016937"/>
    </source>
</evidence>
<evidence type="ECO:0000256" key="7">
    <source>
        <dbReference type="ARBA" id="ARBA00022839"/>
    </source>
</evidence>
<reference evidence="12" key="1">
    <citation type="journal article" date="2020" name="Fungal Divers.">
        <title>Resolving the Mortierellaceae phylogeny through synthesis of multi-gene phylogenetics and phylogenomics.</title>
        <authorList>
            <person name="Vandepol N."/>
            <person name="Liber J."/>
            <person name="Desiro A."/>
            <person name="Na H."/>
            <person name="Kennedy M."/>
            <person name="Barry K."/>
            <person name="Grigoriev I.V."/>
            <person name="Miller A.N."/>
            <person name="O'Donnell K."/>
            <person name="Stajich J.E."/>
            <person name="Bonito G."/>
        </authorList>
    </citation>
    <scope>NUCLEOTIDE SEQUENCE</scope>
    <source>
        <strain evidence="12">BC1065</strain>
    </source>
</reference>
<evidence type="ECO:0000256" key="1">
    <source>
        <dbReference type="ARBA" id="ARBA00004123"/>
    </source>
</evidence>
<gene>
    <name evidence="12" type="primary">REX4</name>
    <name evidence="12" type="ORF">DFQ27_004709</name>
</gene>
<dbReference type="Pfam" id="PF00929">
    <property type="entry name" value="RNase_T"/>
    <property type="match status" value="1"/>
</dbReference>
<dbReference type="SUPFAM" id="SSF53098">
    <property type="entry name" value="Ribonuclease H-like"/>
    <property type="match status" value="1"/>
</dbReference>
<comment type="subcellular location">
    <subcellularLocation>
        <location evidence="1">Nucleus</location>
    </subcellularLocation>
</comment>
<feature type="region of interest" description="Disordered" evidence="10">
    <location>
        <begin position="1"/>
        <end position="69"/>
    </location>
</feature>
<keyword evidence="7 12" id="KW-0269">Exonuclease</keyword>
<feature type="compositionally biased region" description="Basic residues" evidence="10">
    <location>
        <begin position="352"/>
        <end position="368"/>
    </location>
</feature>
<dbReference type="FunFam" id="3.30.420.10:FF:000007">
    <property type="entry name" value="Interferon-stimulated exonuclease gene 20"/>
    <property type="match status" value="1"/>
</dbReference>
<feature type="region of interest" description="Disordered" evidence="10">
    <location>
        <begin position="348"/>
        <end position="368"/>
    </location>
</feature>
<dbReference type="GO" id="GO:0000027">
    <property type="term" value="P:ribosomal large subunit assembly"/>
    <property type="evidence" value="ECO:0007669"/>
    <property type="project" value="TreeGrafter"/>
</dbReference>
<dbReference type="GO" id="GO:0005634">
    <property type="term" value="C:nucleus"/>
    <property type="evidence" value="ECO:0007669"/>
    <property type="project" value="UniProtKB-SubCell"/>
</dbReference>
<dbReference type="OrthoDB" id="8191639at2759"/>
<keyword evidence="8" id="KW-0539">Nucleus</keyword>
<evidence type="ECO:0000256" key="2">
    <source>
        <dbReference type="ARBA" id="ARBA00010489"/>
    </source>
</evidence>
<dbReference type="SMART" id="SM00479">
    <property type="entry name" value="EXOIII"/>
    <property type="match status" value="1"/>
</dbReference>
<organism evidence="12 13">
    <name type="scientific">Actinomortierella ambigua</name>
    <dbReference type="NCBI Taxonomy" id="1343610"/>
    <lineage>
        <taxon>Eukaryota</taxon>
        <taxon>Fungi</taxon>
        <taxon>Fungi incertae sedis</taxon>
        <taxon>Mucoromycota</taxon>
        <taxon>Mortierellomycotina</taxon>
        <taxon>Mortierellomycetes</taxon>
        <taxon>Mortierellales</taxon>
        <taxon>Mortierellaceae</taxon>
        <taxon>Actinomortierella</taxon>
    </lineage>
</organism>
<dbReference type="Gene3D" id="3.30.420.10">
    <property type="entry name" value="Ribonuclease H-like superfamily/Ribonuclease H"/>
    <property type="match status" value="1"/>
</dbReference>
<accession>A0A9P6QHN7</accession>
<evidence type="ECO:0000256" key="6">
    <source>
        <dbReference type="ARBA" id="ARBA00022801"/>
    </source>
</evidence>
<dbReference type="InterPro" id="IPR047021">
    <property type="entry name" value="REXO1/3/4-like"/>
</dbReference>
<evidence type="ECO:0000313" key="12">
    <source>
        <dbReference type="EMBL" id="KAG0269136.1"/>
    </source>
</evidence>
<dbReference type="EMBL" id="JAAAJB010000033">
    <property type="protein sequence ID" value="KAG0269136.1"/>
    <property type="molecule type" value="Genomic_DNA"/>
</dbReference>